<sequence>MLQIEVICFGLAIEVQRLQDLTQQLKQDIDQANQHNKTYLNTIDQNNLAIQHHTRKIDLLQRSKIQIEQDYNQLKSQYDYVIDIISQITGNELTLEELNELIEELKKRSLKYDRIQELLNGQNLSEIISKSEQYDMQYTINQELRDQLEQYPQIVISLNQDLQQQKLQIQNQKFSINQLTELNTQLQEQILKSKHIQDQRQNSDLQSSDLKFISPQTVQQEQNQKQLIELKNRLNSVEHQNISLKEEISSILNLKMQIEAKLRNLILDQNKLLNEKEKLAKETFYLVSISNNFKTELQNKQNEIGELTNQNSLLQNQVKNQENQIENLLKQNQDSESKLKIEINNLNQEIQSKSFQIDELRLEIQFLNDESKKLNEELKNQMRINKHSKQFSQQIEIIQDKLLLNKNFIQMQDNQLQILQQQSIKDKNELENHYKGIIEQLNQENYRLKFELDQFQNTIHQLEDQLIQFQTESQENKDLLDSKNLENDKLIAFNKKIQESNEKHISKNQELEQQIRKLEFKQSSIQTFNQGNSLSSDNFKQIIDKIKSENQQYQSDIHKLDLLNQELVEQISSMKFEINNYQIQITNLTMQVENAQSQFQEDYLQEINQNRQQHLLSINQINDLKEKTQKQQQQILEQNNQILRFQKDIQMHEKKFIDKEKQIIEQELFIRQLQQEFNLLNNYLIKIQDQFQTLQQEQYKKIQENIDLTNQIVKLKAGQQQTELKDSQFLEEIQVKNNHLLFENQQLNQQIYEKSTLLEQKCLLIDKFNLKIMNQNGEIFQLRKQVTQQENQIKQFQNEIEKTKQGCEIDQVENKKLYEMTQINLKLSQVIDEKEQKIHLLKHDLEVSQIKVDEIEKVNNNLLNKLNERYQIFQSQSEQFSKSLISSETLFSQNVENDYYQQQLQILQNKYDDILKENQILLNNSSQIEEYKNKVALLSLEVSRYHNLQKGSPSQNFIQSPRVENQVMINKISLNQEKESRIKTEHVFDNNYKDSDFYCLLVLLFAEIESLRTKLDEKKIEDRSQVQQIIEFYRPKAQ</sequence>
<feature type="coiled-coil region" evidence="1">
    <location>
        <begin position="15"/>
        <end position="118"/>
    </location>
</feature>
<dbReference type="OrthoDB" id="309981at2759"/>
<proteinExistence type="predicted"/>
<dbReference type="Proteomes" id="UP000692954">
    <property type="component" value="Unassembled WGS sequence"/>
</dbReference>
<organism evidence="2 3">
    <name type="scientific">Paramecium sonneborni</name>
    <dbReference type="NCBI Taxonomy" id="65129"/>
    <lineage>
        <taxon>Eukaryota</taxon>
        <taxon>Sar</taxon>
        <taxon>Alveolata</taxon>
        <taxon>Ciliophora</taxon>
        <taxon>Intramacronucleata</taxon>
        <taxon>Oligohymenophorea</taxon>
        <taxon>Peniculida</taxon>
        <taxon>Parameciidae</taxon>
        <taxon>Paramecium</taxon>
    </lineage>
</organism>
<gene>
    <name evidence="2" type="ORF">PSON_ATCC_30995.1.T0440258</name>
</gene>
<evidence type="ECO:0000313" key="3">
    <source>
        <dbReference type="Proteomes" id="UP000692954"/>
    </source>
</evidence>
<reference evidence="2" key="1">
    <citation type="submission" date="2021-01" db="EMBL/GenBank/DDBJ databases">
        <authorList>
            <consortium name="Genoscope - CEA"/>
            <person name="William W."/>
        </authorList>
    </citation>
    <scope>NUCLEOTIDE SEQUENCE</scope>
</reference>
<dbReference type="AlphaFoldDB" id="A0A8S1N090"/>
<protein>
    <submittedName>
        <fullName evidence="2">Uncharacterized protein</fullName>
    </submittedName>
</protein>
<feature type="coiled-coil region" evidence="1">
    <location>
        <begin position="438"/>
        <end position="641"/>
    </location>
</feature>
<accession>A0A8S1N090</accession>
<name>A0A8S1N090_9CILI</name>
<feature type="coiled-coil region" evidence="1">
    <location>
        <begin position="220"/>
        <end position="384"/>
    </location>
</feature>
<feature type="coiled-coil region" evidence="1">
    <location>
        <begin position="897"/>
        <end position="924"/>
    </location>
</feature>
<evidence type="ECO:0000313" key="2">
    <source>
        <dbReference type="EMBL" id="CAD8083166.1"/>
    </source>
</evidence>
<evidence type="ECO:0000256" key="1">
    <source>
        <dbReference type="SAM" id="Coils"/>
    </source>
</evidence>
<comment type="caution">
    <text evidence="2">The sequence shown here is derived from an EMBL/GenBank/DDBJ whole genome shotgun (WGS) entry which is preliminary data.</text>
</comment>
<dbReference type="EMBL" id="CAJJDN010000044">
    <property type="protein sequence ID" value="CAD8083166.1"/>
    <property type="molecule type" value="Genomic_DNA"/>
</dbReference>
<feature type="coiled-coil region" evidence="1">
    <location>
        <begin position="730"/>
        <end position="806"/>
    </location>
</feature>
<keyword evidence="1" id="KW-0175">Coiled coil</keyword>
<keyword evidence="3" id="KW-1185">Reference proteome</keyword>